<keyword evidence="5" id="KW-0804">Transcription</keyword>
<keyword evidence="9" id="KW-1185">Reference proteome</keyword>
<keyword evidence="3" id="KW-0805">Transcription regulation</keyword>
<dbReference type="Pfam" id="PF04082">
    <property type="entry name" value="Fungal_trans"/>
    <property type="match status" value="1"/>
</dbReference>
<dbReference type="SUPFAM" id="SSF57701">
    <property type="entry name" value="Zn2/Cys6 DNA-binding domain"/>
    <property type="match status" value="1"/>
</dbReference>
<dbReference type="Gene3D" id="4.10.240.10">
    <property type="entry name" value="Zn(2)-C6 fungal-type DNA-binding domain"/>
    <property type="match status" value="1"/>
</dbReference>
<evidence type="ECO:0000313" key="9">
    <source>
        <dbReference type="Proteomes" id="UP000256328"/>
    </source>
</evidence>
<gene>
    <name evidence="8" type="ORF">BP5796_13165</name>
</gene>
<dbReference type="PROSITE" id="PS50048">
    <property type="entry name" value="ZN2_CY6_FUNGAL_2"/>
    <property type="match status" value="1"/>
</dbReference>
<keyword evidence="1" id="KW-0479">Metal-binding</keyword>
<keyword evidence="2" id="KW-0862">Zinc</keyword>
<dbReference type="SMART" id="SM00906">
    <property type="entry name" value="Fungal_trans"/>
    <property type="match status" value="1"/>
</dbReference>
<evidence type="ECO:0000313" key="8">
    <source>
        <dbReference type="EMBL" id="RDW56416.1"/>
    </source>
</evidence>
<dbReference type="OrthoDB" id="39175at2759"/>
<evidence type="ECO:0000256" key="5">
    <source>
        <dbReference type="ARBA" id="ARBA00023163"/>
    </source>
</evidence>
<accession>A0A3D8Q3D8</accession>
<dbReference type="InterPro" id="IPR001138">
    <property type="entry name" value="Zn2Cys6_DnaBD"/>
</dbReference>
<comment type="caution">
    <text evidence="8">The sequence shown here is derived from an EMBL/GenBank/DDBJ whole genome shotgun (WGS) entry which is preliminary data.</text>
</comment>
<dbReference type="GO" id="GO:0000981">
    <property type="term" value="F:DNA-binding transcription factor activity, RNA polymerase II-specific"/>
    <property type="evidence" value="ECO:0007669"/>
    <property type="project" value="InterPro"/>
</dbReference>
<dbReference type="InterPro" id="IPR007219">
    <property type="entry name" value="XnlR_reg_dom"/>
</dbReference>
<dbReference type="PANTHER" id="PTHR47171">
    <property type="entry name" value="FARA-RELATED"/>
    <property type="match status" value="1"/>
</dbReference>
<evidence type="ECO:0000256" key="1">
    <source>
        <dbReference type="ARBA" id="ARBA00022723"/>
    </source>
</evidence>
<reference evidence="8 9" key="1">
    <citation type="journal article" date="2018" name="IMA Fungus">
        <title>IMA Genome-F 9: Draft genome sequence of Annulohypoxylon stygium, Aspergillus mulundensis, Berkeleyomyces basicola (syn. Thielaviopsis basicola), Ceratocystis smalleyi, two Cercospora beticola strains, Coleophoma cylindrospora, Fusarium fracticaudum, Phialophora cf. hyalina, and Morchella septimelata.</title>
        <authorList>
            <person name="Wingfield B.D."/>
            <person name="Bills G.F."/>
            <person name="Dong Y."/>
            <person name="Huang W."/>
            <person name="Nel W.J."/>
            <person name="Swalarsk-Parry B.S."/>
            <person name="Vaghefi N."/>
            <person name="Wilken P.M."/>
            <person name="An Z."/>
            <person name="de Beer Z.W."/>
            <person name="De Vos L."/>
            <person name="Chen L."/>
            <person name="Duong T.A."/>
            <person name="Gao Y."/>
            <person name="Hammerbacher A."/>
            <person name="Kikkert J.R."/>
            <person name="Li Y."/>
            <person name="Li H."/>
            <person name="Li K."/>
            <person name="Li Q."/>
            <person name="Liu X."/>
            <person name="Ma X."/>
            <person name="Naidoo K."/>
            <person name="Pethybridge S.J."/>
            <person name="Sun J."/>
            <person name="Steenkamp E.T."/>
            <person name="van der Nest M.A."/>
            <person name="van Wyk S."/>
            <person name="Wingfield M.J."/>
            <person name="Xiong C."/>
            <person name="Yue Q."/>
            <person name="Zhang X."/>
        </authorList>
    </citation>
    <scope>NUCLEOTIDE SEQUENCE [LARGE SCALE GENOMIC DNA]</scope>
    <source>
        <strain evidence="8 9">BP5796</strain>
    </source>
</reference>
<dbReference type="GO" id="GO:0006351">
    <property type="term" value="P:DNA-templated transcription"/>
    <property type="evidence" value="ECO:0007669"/>
    <property type="project" value="InterPro"/>
</dbReference>
<protein>
    <recommendedName>
        <fullName evidence="7">Zn(2)-C6 fungal-type domain-containing protein</fullName>
    </recommendedName>
</protein>
<sequence>MSGVRDRATKVCINCHVRKVKCDLQTSPDGVCRNCHRLRQPCIERQGARKKRPITIHRESLNADTESQEASSIFPQDTVASHSAVVQSDRPSSRPAARGSGVVSHCSSMYYGEYSEAATFDENLTVTSSHARDTLLERLRADAPPRLVVFRAWAEAYMLHAFHHCPVLEQQDLTDSPPSVVLQKAISMVANLIRHDPHAPEIATKLYERTKILTCTNSEPDPVQNLKILCLLTLWNCRPSTPVSVDGPWYWIGVGLRLAVQMGLYQESTYLNRPDASCLRRIFWYLRNSESLHVSCWGYPPHLRPQDFDIKLPTLDDFGAQIFQGLWFIESTKLCTITSRVSELQAARRLIRLEEHTEVKTALYDWISGLPVELQLYDSNGSRNVYCRPVSELTIQYFVAIVLSEFLKYRENPKSCQGVITALLAGSCGATLYDEIFCRDESVFLPQVHGFFCLALALPLLDYNPQSAKRVTERKRHLTVLRSVLTAISDRYGDAKMSLRMIDYRQGIVARTARPSEACDSVPEPDASLEAHRLFPFPRTFCDNMDLLEPSTRAEDLFSMNSFALMSDDALFNYTWLDAFGLDHSNANLDINDFPWLDELGLDPSNADIDISGDI</sequence>
<dbReference type="InterPro" id="IPR052073">
    <property type="entry name" value="Amide_Lactam_Regulators"/>
</dbReference>
<dbReference type="PANTHER" id="PTHR47171:SF3">
    <property type="entry name" value="FARA-RELATED"/>
    <property type="match status" value="1"/>
</dbReference>
<dbReference type="EMBL" id="PDLN01000027">
    <property type="protein sequence ID" value="RDW56416.1"/>
    <property type="molecule type" value="Genomic_DNA"/>
</dbReference>
<organism evidence="8 9">
    <name type="scientific">Coleophoma crateriformis</name>
    <dbReference type="NCBI Taxonomy" id="565419"/>
    <lineage>
        <taxon>Eukaryota</taxon>
        <taxon>Fungi</taxon>
        <taxon>Dikarya</taxon>
        <taxon>Ascomycota</taxon>
        <taxon>Pezizomycotina</taxon>
        <taxon>Leotiomycetes</taxon>
        <taxon>Helotiales</taxon>
        <taxon>Dermateaceae</taxon>
        <taxon>Coleophoma</taxon>
    </lineage>
</organism>
<dbReference type="SMART" id="SM00066">
    <property type="entry name" value="GAL4"/>
    <property type="match status" value="1"/>
</dbReference>
<keyword evidence="4" id="KW-0238">DNA-binding</keyword>
<keyword evidence="6" id="KW-0539">Nucleus</keyword>
<dbReference type="PROSITE" id="PS00463">
    <property type="entry name" value="ZN2_CY6_FUNGAL_1"/>
    <property type="match status" value="1"/>
</dbReference>
<dbReference type="Proteomes" id="UP000256328">
    <property type="component" value="Unassembled WGS sequence"/>
</dbReference>
<dbReference type="CDD" id="cd12148">
    <property type="entry name" value="fungal_TF_MHR"/>
    <property type="match status" value="1"/>
</dbReference>
<evidence type="ECO:0000256" key="6">
    <source>
        <dbReference type="ARBA" id="ARBA00023242"/>
    </source>
</evidence>
<dbReference type="AlphaFoldDB" id="A0A3D8Q3D8"/>
<name>A0A3D8Q3D8_9HELO</name>
<proteinExistence type="predicted"/>
<dbReference type="CDD" id="cd00067">
    <property type="entry name" value="GAL4"/>
    <property type="match status" value="1"/>
</dbReference>
<dbReference type="Pfam" id="PF00172">
    <property type="entry name" value="Zn_clus"/>
    <property type="match status" value="1"/>
</dbReference>
<evidence type="ECO:0000256" key="2">
    <source>
        <dbReference type="ARBA" id="ARBA00022833"/>
    </source>
</evidence>
<evidence type="ECO:0000259" key="7">
    <source>
        <dbReference type="PROSITE" id="PS50048"/>
    </source>
</evidence>
<dbReference type="GO" id="GO:0008270">
    <property type="term" value="F:zinc ion binding"/>
    <property type="evidence" value="ECO:0007669"/>
    <property type="project" value="InterPro"/>
</dbReference>
<evidence type="ECO:0000256" key="3">
    <source>
        <dbReference type="ARBA" id="ARBA00023015"/>
    </source>
</evidence>
<dbReference type="InterPro" id="IPR036864">
    <property type="entry name" value="Zn2-C6_fun-type_DNA-bd_sf"/>
</dbReference>
<evidence type="ECO:0000256" key="4">
    <source>
        <dbReference type="ARBA" id="ARBA00023125"/>
    </source>
</evidence>
<dbReference type="GO" id="GO:0003677">
    <property type="term" value="F:DNA binding"/>
    <property type="evidence" value="ECO:0007669"/>
    <property type="project" value="UniProtKB-KW"/>
</dbReference>
<feature type="domain" description="Zn(2)-C6 fungal-type" evidence="7">
    <location>
        <begin position="11"/>
        <end position="44"/>
    </location>
</feature>